<comment type="caution">
    <text evidence="1">The sequence shown here is derived from an EMBL/GenBank/DDBJ whole genome shotgun (WGS) entry which is preliminary data.</text>
</comment>
<gene>
    <name evidence="1" type="ORF">HGA02_04170</name>
</gene>
<evidence type="ECO:0000313" key="1">
    <source>
        <dbReference type="EMBL" id="NKY38749.1"/>
    </source>
</evidence>
<name>A0ABX1JXS9_9CELL</name>
<evidence type="ECO:0000313" key="2">
    <source>
        <dbReference type="Proteomes" id="UP000777774"/>
    </source>
</evidence>
<keyword evidence="2" id="KW-1185">Reference proteome</keyword>
<sequence>GYGTVVVRGAVGELVLFAFGRGAAADVTVQGDPQDVEILTDRLPV</sequence>
<dbReference type="Proteomes" id="UP000777774">
    <property type="component" value="Unassembled WGS sequence"/>
</dbReference>
<proteinExistence type="predicted"/>
<organism evidence="1 2">
    <name type="scientific">Cellulomonas septica</name>
    <dbReference type="NCBI Taxonomy" id="285080"/>
    <lineage>
        <taxon>Bacteria</taxon>
        <taxon>Bacillati</taxon>
        <taxon>Actinomycetota</taxon>
        <taxon>Actinomycetes</taxon>
        <taxon>Micrococcales</taxon>
        <taxon>Cellulomonadaceae</taxon>
        <taxon>Cellulomonas</taxon>
    </lineage>
</organism>
<accession>A0ABX1JXS9</accession>
<dbReference type="EMBL" id="JAAXOY010000055">
    <property type="protein sequence ID" value="NKY38749.1"/>
    <property type="molecule type" value="Genomic_DNA"/>
</dbReference>
<reference evidence="1 2" key="1">
    <citation type="submission" date="2020-04" db="EMBL/GenBank/DDBJ databases">
        <title>MicrobeNet Type strains.</title>
        <authorList>
            <person name="Nicholson A.C."/>
        </authorList>
    </citation>
    <scope>NUCLEOTIDE SEQUENCE [LARGE SCALE GENOMIC DNA]</scope>
    <source>
        <strain evidence="1 2">ATCC BAA-787</strain>
    </source>
</reference>
<feature type="non-terminal residue" evidence="1">
    <location>
        <position position="1"/>
    </location>
</feature>
<protein>
    <submittedName>
        <fullName evidence="1">TIGR03085 family protein</fullName>
    </submittedName>
</protein>